<dbReference type="RefSeq" id="WP_209769733.1">
    <property type="nucleotide sequence ID" value="NZ_JAGINP010000021.1"/>
</dbReference>
<dbReference type="PANTHER" id="PTHR11440">
    <property type="entry name" value="LECITHIN-CHOLESTEROL ACYLTRANSFERASE-RELATED"/>
    <property type="match status" value="1"/>
</dbReference>
<proteinExistence type="predicted"/>
<evidence type="ECO:0000313" key="1">
    <source>
        <dbReference type="EMBL" id="MBP2295290.1"/>
    </source>
</evidence>
<dbReference type="InterPro" id="IPR003386">
    <property type="entry name" value="LACT/PDAT_acylTrfase"/>
</dbReference>
<evidence type="ECO:0000313" key="2">
    <source>
        <dbReference type="Proteomes" id="UP000781958"/>
    </source>
</evidence>
<evidence type="ECO:0008006" key="3">
    <source>
        <dbReference type="Google" id="ProtNLM"/>
    </source>
</evidence>
<dbReference type="Gene3D" id="3.40.50.1820">
    <property type="entry name" value="alpha/beta hydrolase"/>
    <property type="match status" value="1"/>
</dbReference>
<dbReference type="EMBL" id="JAGINP010000021">
    <property type="protein sequence ID" value="MBP2295290.1"/>
    <property type="molecule type" value="Genomic_DNA"/>
</dbReference>
<reference evidence="1 2" key="1">
    <citation type="submission" date="2021-03" db="EMBL/GenBank/DDBJ databases">
        <title>Genomic Encyclopedia of Type Strains, Phase III (KMG-III): the genomes of soil and plant-associated and newly described type strains.</title>
        <authorList>
            <person name="Whitman W."/>
        </authorList>
    </citation>
    <scope>NUCLEOTIDE SEQUENCE [LARGE SCALE GENOMIC DNA]</scope>
    <source>
        <strain evidence="1 2">IMMIB AFH-6</strain>
    </source>
</reference>
<accession>A0ABS4SRU7</accession>
<protein>
    <recommendedName>
        <fullName evidence="3">Lecithin:cholesterol acyltransferase</fullName>
    </recommendedName>
</protein>
<keyword evidence="2" id="KW-1185">Reference proteome</keyword>
<sequence>MSGTATVIVFVPGTTASELYDGTTNVWPNVMNSDDGIAQKLEDAYDVLNVGNLAVGNVVSSYPLSSTEQVACYGSLLSYLTTASNFQSGTAFTTFTYNTAVQTNSTPVPVSDLLFYMVPYDWRQDNMASANWLSGAISYLDAAYKAQDQAYNLYLVGHSMGGLVCRGMLESGIVSSSTSWWSNLQSLTTLATPHLGAPLALSAILGTLADTMSLPWYAKLFVNWFLQEAVDSKGFPSTYELLPPDLAAPNQQLFVQGTGDDATKLYDIYDAGETVFQAVLALKGLKTGVLAETKTFFGNLNYTAKPPKPYYCFAGIDMATCADSGSDYAFTFNGIDAITAQTTQNSGDTVVPAESASFATNAANVAVTTFSGYNHGHMGGSDMADYPNAIVTMLALAGVKVVSTADAVAQAAAEPDIAEHAFV</sequence>
<gene>
    <name evidence="1" type="ORF">J2851_005095</name>
</gene>
<dbReference type="InterPro" id="IPR029058">
    <property type="entry name" value="AB_hydrolase_fold"/>
</dbReference>
<dbReference type="Pfam" id="PF02450">
    <property type="entry name" value="LCAT"/>
    <property type="match status" value="1"/>
</dbReference>
<organism evidence="1 2">
    <name type="scientific">Azospirillum rugosum</name>
    <dbReference type="NCBI Taxonomy" id="416170"/>
    <lineage>
        <taxon>Bacteria</taxon>
        <taxon>Pseudomonadati</taxon>
        <taxon>Pseudomonadota</taxon>
        <taxon>Alphaproteobacteria</taxon>
        <taxon>Rhodospirillales</taxon>
        <taxon>Azospirillaceae</taxon>
        <taxon>Azospirillum</taxon>
    </lineage>
</organism>
<dbReference type="Proteomes" id="UP000781958">
    <property type="component" value="Unassembled WGS sequence"/>
</dbReference>
<dbReference type="SUPFAM" id="SSF53474">
    <property type="entry name" value="alpha/beta-Hydrolases"/>
    <property type="match status" value="1"/>
</dbReference>
<comment type="caution">
    <text evidence="1">The sequence shown here is derived from an EMBL/GenBank/DDBJ whole genome shotgun (WGS) entry which is preliminary data.</text>
</comment>
<name>A0ABS4SRU7_9PROT</name>